<gene>
    <name evidence="4" type="ORF">ACFQMJ_27280</name>
</gene>
<name>A0ABW2FGK2_9BACL</name>
<keyword evidence="5" id="KW-1185">Reference proteome</keyword>
<feature type="compositionally biased region" description="Low complexity" evidence="3">
    <location>
        <begin position="143"/>
        <end position="162"/>
    </location>
</feature>
<evidence type="ECO:0000256" key="3">
    <source>
        <dbReference type="SAM" id="MobiDB-lite"/>
    </source>
</evidence>
<evidence type="ECO:0000256" key="1">
    <source>
        <dbReference type="ARBA" id="ARBA00010577"/>
    </source>
</evidence>
<feature type="region of interest" description="Disordered" evidence="3">
    <location>
        <begin position="141"/>
        <end position="171"/>
    </location>
</feature>
<dbReference type="Proteomes" id="UP001596378">
    <property type="component" value="Unassembled WGS sequence"/>
</dbReference>
<keyword evidence="4" id="KW-0282">Flagellum</keyword>
<proteinExistence type="inferred from homology"/>
<sequence>MADSVGTKNIWPYYSAQNVQAAAREPVKELGKDEFLQILVTQLRYQDPMQPMQDKEFIAQMAQFSSLEQMMNMTKEITALKQSAGMATGLIGKQIEWYADNVEAGKEGVVQRGTVSSILWTGGVQYAQVGDLAVPIDKVISISEPSGEPENGGEQPEAGGEQPEPEVTGDE</sequence>
<evidence type="ECO:0000313" key="5">
    <source>
        <dbReference type="Proteomes" id="UP001596378"/>
    </source>
</evidence>
<evidence type="ECO:0000256" key="2">
    <source>
        <dbReference type="ARBA" id="ARBA00022795"/>
    </source>
</evidence>
<reference evidence="5" key="1">
    <citation type="journal article" date="2019" name="Int. J. Syst. Evol. Microbiol.">
        <title>The Global Catalogue of Microorganisms (GCM) 10K type strain sequencing project: providing services to taxonomists for standard genome sequencing and annotation.</title>
        <authorList>
            <consortium name="The Broad Institute Genomics Platform"/>
            <consortium name="The Broad Institute Genome Sequencing Center for Infectious Disease"/>
            <person name="Wu L."/>
            <person name="Ma J."/>
        </authorList>
    </citation>
    <scope>NUCLEOTIDE SEQUENCE [LARGE SCALE GENOMIC DNA]</scope>
    <source>
        <strain evidence="5">KCTC 12907</strain>
    </source>
</reference>
<keyword evidence="4" id="KW-0966">Cell projection</keyword>
<dbReference type="EMBL" id="JBHTAI010000021">
    <property type="protein sequence ID" value="MFC7152253.1"/>
    <property type="molecule type" value="Genomic_DNA"/>
</dbReference>
<comment type="caution">
    <text evidence="4">The sequence shown here is derived from an EMBL/GenBank/DDBJ whole genome shotgun (WGS) entry which is preliminary data.</text>
</comment>
<evidence type="ECO:0000313" key="4">
    <source>
        <dbReference type="EMBL" id="MFC7152253.1"/>
    </source>
</evidence>
<organism evidence="4 5">
    <name type="scientific">Cohnella cellulosilytica</name>
    <dbReference type="NCBI Taxonomy" id="986710"/>
    <lineage>
        <taxon>Bacteria</taxon>
        <taxon>Bacillati</taxon>
        <taxon>Bacillota</taxon>
        <taxon>Bacilli</taxon>
        <taxon>Bacillales</taxon>
        <taxon>Paenibacillaceae</taxon>
        <taxon>Cohnella</taxon>
    </lineage>
</organism>
<keyword evidence="4" id="KW-0969">Cilium</keyword>
<protein>
    <submittedName>
        <fullName evidence="4">Flagellar hook capping FlgD N-terminal domain-containing protein</fullName>
    </submittedName>
</protein>
<dbReference type="Pfam" id="PF03963">
    <property type="entry name" value="FlgD"/>
    <property type="match status" value="1"/>
</dbReference>
<accession>A0ABW2FGK2</accession>
<keyword evidence="2" id="KW-1005">Bacterial flagellum biogenesis</keyword>
<dbReference type="InterPro" id="IPR005648">
    <property type="entry name" value="FlgD"/>
</dbReference>
<comment type="similarity">
    <text evidence="1">Belongs to the FlgD family.</text>
</comment>
<dbReference type="RefSeq" id="WP_378044427.1">
    <property type="nucleotide sequence ID" value="NZ_JBHMDN010000004.1"/>
</dbReference>